<dbReference type="RefSeq" id="WP_285488996.1">
    <property type="nucleotide sequence ID" value="NZ_BSTI01000016.1"/>
</dbReference>
<evidence type="ECO:0000313" key="2">
    <source>
        <dbReference type="EMBL" id="GLY69432.1"/>
    </source>
</evidence>
<evidence type="ECO:0000313" key="3">
    <source>
        <dbReference type="Proteomes" id="UP001165136"/>
    </source>
</evidence>
<feature type="domain" description="DUF6194" evidence="1">
    <location>
        <begin position="1"/>
        <end position="153"/>
    </location>
</feature>
<protein>
    <recommendedName>
        <fullName evidence="1">DUF6194 domain-containing protein</fullName>
    </recommendedName>
</protein>
<dbReference type="AlphaFoldDB" id="A0A9W6R8D5"/>
<reference evidence="2" key="1">
    <citation type="submission" date="2023-03" db="EMBL/GenBank/DDBJ databases">
        <title>Amycolatopsis taiwanensis NBRC 103393.</title>
        <authorList>
            <person name="Ichikawa N."/>
            <person name="Sato H."/>
            <person name="Tonouchi N."/>
        </authorList>
    </citation>
    <scope>NUCLEOTIDE SEQUENCE</scope>
    <source>
        <strain evidence="2">NBRC 103393</strain>
    </source>
</reference>
<comment type="caution">
    <text evidence="2">The sequence shown here is derived from an EMBL/GenBank/DDBJ whole genome shotgun (WGS) entry which is preliminary data.</text>
</comment>
<sequence length="160" mass="17712">MTMEEIIGFVAELDGVLTLKPAPGDGSPELAWGDTFFYYAPDGVTPTRTQPFATIVTKNYPGDEASHLDRPDAFRVNIAVGKEAFTRWTGHEPRDSAATEIDPSTADTVMAHPVYGTAGWLAVVNQGKRTESETYELLRTAYRLARSRYERRAESRSGPR</sequence>
<dbReference type="EMBL" id="BSTI01000016">
    <property type="protein sequence ID" value="GLY69432.1"/>
    <property type="molecule type" value="Genomic_DNA"/>
</dbReference>
<accession>A0A9W6R8D5</accession>
<organism evidence="2 3">
    <name type="scientific">Amycolatopsis taiwanensis</name>
    <dbReference type="NCBI Taxonomy" id="342230"/>
    <lineage>
        <taxon>Bacteria</taxon>
        <taxon>Bacillati</taxon>
        <taxon>Actinomycetota</taxon>
        <taxon>Actinomycetes</taxon>
        <taxon>Pseudonocardiales</taxon>
        <taxon>Pseudonocardiaceae</taxon>
        <taxon>Amycolatopsis</taxon>
    </lineage>
</organism>
<keyword evidence="3" id="KW-1185">Reference proteome</keyword>
<dbReference type="Pfam" id="PF19694">
    <property type="entry name" value="DUF6194"/>
    <property type="match status" value="1"/>
</dbReference>
<dbReference type="Proteomes" id="UP001165136">
    <property type="component" value="Unassembled WGS sequence"/>
</dbReference>
<gene>
    <name evidence="2" type="ORF">Atai01_60510</name>
</gene>
<proteinExistence type="predicted"/>
<dbReference type="InterPro" id="IPR045676">
    <property type="entry name" value="DUF6194"/>
</dbReference>
<evidence type="ECO:0000259" key="1">
    <source>
        <dbReference type="Pfam" id="PF19694"/>
    </source>
</evidence>
<name>A0A9W6R8D5_9PSEU</name>